<dbReference type="InterPro" id="IPR029056">
    <property type="entry name" value="Ribokinase-like"/>
</dbReference>
<protein>
    <submittedName>
        <fullName evidence="2">Ribokinase-like protein</fullName>
    </submittedName>
</protein>
<evidence type="ECO:0000259" key="1">
    <source>
        <dbReference type="Pfam" id="PF00294"/>
    </source>
</evidence>
<name>A0A4S2MN53_9PEZI</name>
<dbReference type="InParanoid" id="A0A4S2MN53"/>
<dbReference type="FunCoup" id="A0A4S2MN53">
    <property type="interactions" value="9"/>
</dbReference>
<feature type="domain" description="Carbohydrate kinase PfkB" evidence="1">
    <location>
        <begin position="117"/>
        <end position="299"/>
    </location>
</feature>
<dbReference type="STRING" id="341454.A0A4S2MN53"/>
<proteinExistence type="predicted"/>
<dbReference type="Pfam" id="PF00294">
    <property type="entry name" value="PfkB"/>
    <property type="match status" value="1"/>
</dbReference>
<dbReference type="OrthoDB" id="497927at2759"/>
<keyword evidence="3" id="KW-1185">Reference proteome</keyword>
<dbReference type="Gene3D" id="3.40.1190.20">
    <property type="match status" value="1"/>
</dbReference>
<dbReference type="SUPFAM" id="SSF53613">
    <property type="entry name" value="Ribokinase-like"/>
    <property type="match status" value="1"/>
</dbReference>
<dbReference type="PANTHER" id="PTHR47098">
    <property type="entry name" value="PROTEIN MAK32"/>
    <property type="match status" value="1"/>
</dbReference>
<accession>A0A4S2MN53</accession>
<dbReference type="GO" id="GO:0016301">
    <property type="term" value="F:kinase activity"/>
    <property type="evidence" value="ECO:0007669"/>
    <property type="project" value="UniProtKB-KW"/>
</dbReference>
<evidence type="ECO:0000313" key="2">
    <source>
        <dbReference type="EMBL" id="TGZ78512.1"/>
    </source>
</evidence>
<dbReference type="AlphaFoldDB" id="A0A4S2MN53"/>
<dbReference type="EMBL" id="ML220140">
    <property type="protein sequence ID" value="TGZ78512.1"/>
    <property type="molecule type" value="Genomic_DNA"/>
</dbReference>
<dbReference type="InterPro" id="IPR011611">
    <property type="entry name" value="PfkB_dom"/>
</dbReference>
<evidence type="ECO:0000313" key="3">
    <source>
        <dbReference type="Proteomes" id="UP000298138"/>
    </source>
</evidence>
<gene>
    <name evidence="2" type="ORF">EX30DRAFT_365858</name>
</gene>
<dbReference type="PANTHER" id="PTHR47098:SF2">
    <property type="entry name" value="PROTEIN MAK32"/>
    <property type="match status" value="1"/>
</dbReference>
<sequence length="333" mass="36365">MSISQHIDEIHYGPSTARTVASDIVGGAGTYAVLGARIFSPEPVVARTIHWIVDAGSDFPDSVRKQLESFGTSMHLREDMGRLTTRGYNSYPSDDSAEEHRAFHYLTPKKRLTIEDLHEFGLTRTKSIHLCCSPERCLEEVRKLEKLSGGKADTIIIWEPIPDLCTPEYRESMLEAAKRVNVVSPNHEELSGFFTDGETASLEDLAARISVGPNGEGSVVVRAGRRGCYVHEGSRVKGHWMPPFYEASGCKSHSMVVDPTGGGNTFVGAFAVGLARGKNALTAAAMGAVAASFAIEQIGLPVLDTWANMWNGVDPLERMKTYLLRVGNEEIEV</sequence>
<organism evidence="2 3">
    <name type="scientific">Ascodesmis nigricans</name>
    <dbReference type="NCBI Taxonomy" id="341454"/>
    <lineage>
        <taxon>Eukaryota</taxon>
        <taxon>Fungi</taxon>
        <taxon>Dikarya</taxon>
        <taxon>Ascomycota</taxon>
        <taxon>Pezizomycotina</taxon>
        <taxon>Pezizomycetes</taxon>
        <taxon>Pezizales</taxon>
        <taxon>Ascodesmidaceae</taxon>
        <taxon>Ascodesmis</taxon>
    </lineage>
</organism>
<keyword evidence="2" id="KW-0808">Transferase</keyword>
<dbReference type="Proteomes" id="UP000298138">
    <property type="component" value="Unassembled WGS sequence"/>
</dbReference>
<reference evidence="2 3" key="1">
    <citation type="submission" date="2019-04" db="EMBL/GenBank/DDBJ databases">
        <title>Comparative genomics and transcriptomics to analyze fruiting body development in filamentous ascomycetes.</title>
        <authorList>
            <consortium name="DOE Joint Genome Institute"/>
            <person name="Lutkenhaus R."/>
            <person name="Traeger S."/>
            <person name="Breuer J."/>
            <person name="Kuo A."/>
            <person name="Lipzen A."/>
            <person name="Pangilinan J."/>
            <person name="Dilworth D."/>
            <person name="Sandor L."/>
            <person name="Poggeler S."/>
            <person name="Barry K."/>
            <person name="Grigoriev I.V."/>
            <person name="Nowrousian M."/>
        </authorList>
    </citation>
    <scope>NUCLEOTIDE SEQUENCE [LARGE SCALE GENOMIC DNA]</scope>
    <source>
        <strain evidence="2 3">CBS 389.68</strain>
    </source>
</reference>
<keyword evidence="2" id="KW-0418">Kinase</keyword>